<evidence type="ECO:0000259" key="4">
    <source>
        <dbReference type="Pfam" id="PF24277"/>
    </source>
</evidence>
<dbReference type="EMBL" id="JBHSQH010000001">
    <property type="protein sequence ID" value="MFC5970935.1"/>
    <property type="molecule type" value="Genomic_DNA"/>
</dbReference>
<keyword evidence="6" id="KW-1185">Reference proteome</keyword>
<comment type="caution">
    <text evidence="5">The sequence shown here is derived from an EMBL/GenBank/DDBJ whole genome shotgun (WGS) entry which is preliminary data.</text>
</comment>
<dbReference type="Pfam" id="PF24277">
    <property type="entry name" value="DmsR_N"/>
    <property type="match status" value="1"/>
</dbReference>
<dbReference type="Proteomes" id="UP001596099">
    <property type="component" value="Unassembled WGS sequence"/>
</dbReference>
<dbReference type="InterPro" id="IPR007050">
    <property type="entry name" value="HTH_bacterioopsin"/>
</dbReference>
<accession>A0ABD5RKU5</accession>
<organism evidence="5 6">
    <name type="scientific">Halomarina salina</name>
    <dbReference type="NCBI Taxonomy" id="1872699"/>
    <lineage>
        <taxon>Archaea</taxon>
        <taxon>Methanobacteriati</taxon>
        <taxon>Methanobacteriota</taxon>
        <taxon>Stenosarchaea group</taxon>
        <taxon>Halobacteria</taxon>
        <taxon>Halobacteriales</taxon>
        <taxon>Natronomonadaceae</taxon>
        <taxon>Halomarina</taxon>
    </lineage>
</organism>
<feature type="domain" description="HTH bat-type" evidence="3">
    <location>
        <begin position="156"/>
        <end position="207"/>
    </location>
</feature>
<proteinExistence type="predicted"/>
<feature type="domain" description="DmsR-like N-terminal" evidence="4">
    <location>
        <begin position="1"/>
        <end position="140"/>
    </location>
</feature>
<evidence type="ECO:0000256" key="2">
    <source>
        <dbReference type="ARBA" id="ARBA00023163"/>
    </source>
</evidence>
<gene>
    <name evidence="5" type="ORF">ACFPYI_06275</name>
</gene>
<dbReference type="PANTHER" id="PTHR34236:SF1">
    <property type="entry name" value="DIMETHYL SULFOXIDE REDUCTASE TRANSCRIPTIONAL ACTIVATOR"/>
    <property type="match status" value="1"/>
</dbReference>
<sequence length="213" mass="22483">MSPGVHVQLAVSGVDACPASLASRSATVESVTTSRPSSADGDGVVGELTVTDGDAVEASTDLDGPVFSDGDRSVYRFTASGEDCPCGTVPDHGCPVRDLRADGGRLVVTFVADDAETVRSVVLDLQSCCETVRLQRLTRSADGDEPTLVVVDRTAFTDRQYEVLRTAHEMGYFDRPKTATSDEVAASLDITVPTFSEHLAVSQSKLLDQVLAT</sequence>
<dbReference type="InterPro" id="IPR056433">
    <property type="entry name" value="DmsR-like_N"/>
</dbReference>
<evidence type="ECO:0000259" key="3">
    <source>
        <dbReference type="Pfam" id="PF04967"/>
    </source>
</evidence>
<dbReference type="AlphaFoldDB" id="A0ABD5RKU5"/>
<reference evidence="5 6" key="1">
    <citation type="journal article" date="2019" name="Int. J. Syst. Evol. Microbiol.">
        <title>The Global Catalogue of Microorganisms (GCM) 10K type strain sequencing project: providing services to taxonomists for standard genome sequencing and annotation.</title>
        <authorList>
            <consortium name="The Broad Institute Genomics Platform"/>
            <consortium name="The Broad Institute Genome Sequencing Center for Infectious Disease"/>
            <person name="Wu L."/>
            <person name="Ma J."/>
        </authorList>
    </citation>
    <scope>NUCLEOTIDE SEQUENCE [LARGE SCALE GENOMIC DNA]</scope>
    <source>
        <strain evidence="5 6">CGMCC 1.12543</strain>
    </source>
</reference>
<keyword evidence="1" id="KW-0805">Transcription regulation</keyword>
<evidence type="ECO:0000256" key="1">
    <source>
        <dbReference type="ARBA" id="ARBA00023015"/>
    </source>
</evidence>
<evidence type="ECO:0000313" key="6">
    <source>
        <dbReference type="Proteomes" id="UP001596099"/>
    </source>
</evidence>
<dbReference type="RefSeq" id="WP_247413849.1">
    <property type="nucleotide sequence ID" value="NZ_JALLGW010000001.1"/>
</dbReference>
<keyword evidence="2" id="KW-0804">Transcription</keyword>
<evidence type="ECO:0000313" key="5">
    <source>
        <dbReference type="EMBL" id="MFC5970935.1"/>
    </source>
</evidence>
<name>A0ABD5RKU5_9EURY</name>
<dbReference type="PANTHER" id="PTHR34236">
    <property type="entry name" value="DIMETHYL SULFOXIDE REDUCTASE TRANSCRIPTIONAL ACTIVATOR"/>
    <property type="match status" value="1"/>
</dbReference>
<dbReference type="Pfam" id="PF04967">
    <property type="entry name" value="HTH_10"/>
    <property type="match status" value="1"/>
</dbReference>
<protein>
    <submittedName>
        <fullName evidence="5">Helix-turn-helix domain-containing protein</fullName>
    </submittedName>
</protein>